<dbReference type="EMBL" id="JACJVJ010000001">
    <property type="protein sequence ID" value="MBC2777224.1"/>
    <property type="molecule type" value="Genomic_DNA"/>
</dbReference>
<dbReference type="PANTHER" id="PTHR13696">
    <property type="entry name" value="P-LOOP CONTAINING NUCLEOSIDE TRIPHOSPHATE HYDROLASE"/>
    <property type="match status" value="1"/>
</dbReference>
<dbReference type="CDD" id="cd02042">
    <property type="entry name" value="ParAB_family"/>
    <property type="match status" value="1"/>
</dbReference>
<organism evidence="2 3">
    <name type="scientific">Parasphingopyxis marina</name>
    <dbReference type="NCBI Taxonomy" id="2761622"/>
    <lineage>
        <taxon>Bacteria</taxon>
        <taxon>Pseudomonadati</taxon>
        <taxon>Pseudomonadota</taxon>
        <taxon>Alphaproteobacteria</taxon>
        <taxon>Sphingomonadales</taxon>
        <taxon>Sphingomonadaceae</taxon>
        <taxon>Parasphingopyxis</taxon>
    </lineage>
</organism>
<gene>
    <name evidence="2" type="ORF">H6P80_06285</name>
</gene>
<evidence type="ECO:0000259" key="1">
    <source>
        <dbReference type="Pfam" id="PF13614"/>
    </source>
</evidence>
<proteinExistence type="predicted"/>
<dbReference type="SUPFAM" id="SSF52540">
    <property type="entry name" value="P-loop containing nucleoside triphosphate hydrolases"/>
    <property type="match status" value="1"/>
</dbReference>
<keyword evidence="3" id="KW-1185">Reference proteome</keyword>
<reference evidence="2 3" key="1">
    <citation type="submission" date="2020-08" db="EMBL/GenBank/DDBJ databases">
        <title>Draft genome sequence of Parasphingopyxis sp. GrpM-11.</title>
        <authorList>
            <person name="Oh J."/>
            <person name="Roh D.-H."/>
        </authorList>
    </citation>
    <scope>NUCLEOTIDE SEQUENCE [LARGE SCALE GENOMIC DNA]</scope>
    <source>
        <strain evidence="2 3">GrpM-11</strain>
    </source>
</reference>
<dbReference type="AlphaFoldDB" id="A0A842I0D9"/>
<dbReference type="Gene3D" id="3.40.50.300">
    <property type="entry name" value="P-loop containing nucleotide triphosphate hydrolases"/>
    <property type="match status" value="1"/>
</dbReference>
<dbReference type="Pfam" id="PF13614">
    <property type="entry name" value="AAA_31"/>
    <property type="match status" value="1"/>
</dbReference>
<evidence type="ECO:0000313" key="3">
    <source>
        <dbReference type="Proteomes" id="UP000564378"/>
    </source>
</evidence>
<dbReference type="PANTHER" id="PTHR13696:SF52">
    <property type="entry name" value="PARA FAMILY PROTEIN CT_582"/>
    <property type="match status" value="1"/>
</dbReference>
<name>A0A842I0D9_9SPHN</name>
<dbReference type="RefSeq" id="WP_185800447.1">
    <property type="nucleotide sequence ID" value="NZ_JACJVJ010000001.1"/>
</dbReference>
<protein>
    <submittedName>
        <fullName evidence="2">ParA family protein</fullName>
    </submittedName>
</protein>
<dbReference type="InterPro" id="IPR025669">
    <property type="entry name" value="AAA_dom"/>
</dbReference>
<evidence type="ECO:0000313" key="2">
    <source>
        <dbReference type="EMBL" id="MBC2777224.1"/>
    </source>
</evidence>
<dbReference type="InterPro" id="IPR027417">
    <property type="entry name" value="P-loop_NTPase"/>
</dbReference>
<feature type="domain" description="AAA" evidence="1">
    <location>
        <begin position="2"/>
        <end position="168"/>
    </location>
</feature>
<dbReference type="Proteomes" id="UP000564378">
    <property type="component" value="Unassembled WGS sequence"/>
</dbReference>
<dbReference type="InterPro" id="IPR050678">
    <property type="entry name" value="DNA_Partitioning_ATPase"/>
</dbReference>
<sequence>MATIAIYSMKGGVGKTTLAVNLAWCAAMLSSRRTLLWDLDPQAAATFLTQDGKRPKRLAESVYEQEVKPGKLIRSTATERLDLLAADASLRDLDRMFFSFGKKKRLAKIIENVARDYDRIILDCPPGLSETSDQIIRAADLVLVPVIPSPLSVRAFDTVVDHIERHHKGRTAILPVFTMVDMRRTLHREALDAQKRWPVIPYASVVEQMARRREPLGDFGLRTPAGQAFAKLWRGVERKIARG</sequence>
<comment type="caution">
    <text evidence="2">The sequence shown here is derived from an EMBL/GenBank/DDBJ whole genome shotgun (WGS) entry which is preliminary data.</text>
</comment>
<accession>A0A842I0D9</accession>